<evidence type="ECO:0000313" key="1">
    <source>
        <dbReference type="EMBL" id="KAI8424279.1"/>
    </source>
</evidence>
<organism evidence="1 2">
    <name type="scientific">Choristoneura fumiferana</name>
    <name type="common">Spruce budworm moth</name>
    <name type="synonym">Archips fumiferana</name>
    <dbReference type="NCBI Taxonomy" id="7141"/>
    <lineage>
        <taxon>Eukaryota</taxon>
        <taxon>Metazoa</taxon>
        <taxon>Ecdysozoa</taxon>
        <taxon>Arthropoda</taxon>
        <taxon>Hexapoda</taxon>
        <taxon>Insecta</taxon>
        <taxon>Pterygota</taxon>
        <taxon>Neoptera</taxon>
        <taxon>Endopterygota</taxon>
        <taxon>Lepidoptera</taxon>
        <taxon>Glossata</taxon>
        <taxon>Ditrysia</taxon>
        <taxon>Tortricoidea</taxon>
        <taxon>Tortricidae</taxon>
        <taxon>Tortricinae</taxon>
        <taxon>Choristoneura</taxon>
    </lineage>
</organism>
<sequence>MDSTMEHGKNHFEAPCNLGSIDYHSTTTIDDDLEDKHSDTINQCVDIAEMTTLSKVISYEEMQKISAEFTRLKGRCYLENAGATLYPESLLKCTNEDLTNNVYMNPHSDKYTKDCIEQIRCLVLNHFNTDPSNYTLIFTSGTTQSLKLVVESFQFDCNENNCGSFVYLQDNHTSVLGLREIAKDKNADVVHISHEEFLESIENADRTHTLSIPQIQNEQKNKGNTLLVYPAQSNFNGFKYPINCINAIKDGCLNSYIKKHLCQLDCDWYVLLDAAAYVPTSRLDLSKTQPDYVCLSFYKIFGYPTGLGALLIKNSSANVLNQKRYFGGGTVDIVLSSEDFHMKRQLLHERLEDGTANFLAILALKHCFDCLHRLIPKVVNNNIMDTISCHTYYLAKDLYQQLRDLRHPNMTRAAVLYMDNKFDNIKKQGAIVAFGLLREDGSHIGYSEFQHMADLFNINVRTGCFCNSGTCQRHLVVSNKDMKDMFKVGHKCGDEIDLIQGRPTGAIRVSFTYYNTYNDVDNLILMICRCFVKTKFSRPLRSMHNGSPILYPNSNINIYNTDTIKNLNDPIYYSNVETPDSSQFESKIKLKEMNIYPIKSCGAFKVKNNWKIGQKGFEYDREWMIIKDNGVCLTQKQNSLMCMIKPVIDLKHRLLILKFEGKSPISVSLDVTYQNKHKDATFCQTKVCADIVDSIDCGDDVAYWISEALEVSFLRLVRQSNDRVLKNKNELETKLLSLSNQAQFLLVNRATVRWLKDKIEDSSFTDDLDRLTDRFRGNIIIDMEEELAERDWRRVIIGKHEFKCNRCQMVCIDQTTGEKTVEPLRTIAEQFGGKLRFGIYLTYVGPVDGSKDYILSNLSPIIPITNDDNISRFRSLTTAFYRDAMGFLLLFDLTNEASFLEVRNWIEQLKTHSLNDDPDIVLCGHKCDLQEKRLVNQNRAREFAKNYNLPYLETSAKSGQNIDRAIEILLDKVMIRMDSSVEYAMQCASGRRRQSLQKLQAKQDGKSCTC</sequence>
<dbReference type="EMBL" id="CM046104">
    <property type="protein sequence ID" value="KAI8424279.1"/>
    <property type="molecule type" value="Genomic_DNA"/>
</dbReference>
<keyword evidence="2" id="KW-1185">Reference proteome</keyword>
<protein>
    <submittedName>
        <fullName evidence="1">Uncharacterized protein</fullName>
    </submittedName>
</protein>
<dbReference type="Proteomes" id="UP001064048">
    <property type="component" value="Chromosome 4"/>
</dbReference>
<reference evidence="1 2" key="1">
    <citation type="journal article" date="2022" name="Genome Biol. Evol.">
        <title>The Spruce Budworm Genome: Reconstructing the Evolutionary History of Antifreeze Proteins.</title>
        <authorList>
            <person name="Beliveau C."/>
            <person name="Gagne P."/>
            <person name="Picq S."/>
            <person name="Vernygora O."/>
            <person name="Keeling C.I."/>
            <person name="Pinkney K."/>
            <person name="Doucet D."/>
            <person name="Wen F."/>
            <person name="Johnston J.S."/>
            <person name="Maaroufi H."/>
            <person name="Boyle B."/>
            <person name="Laroche J."/>
            <person name="Dewar K."/>
            <person name="Juretic N."/>
            <person name="Blackburn G."/>
            <person name="Nisole A."/>
            <person name="Brunet B."/>
            <person name="Brandao M."/>
            <person name="Lumley L."/>
            <person name="Duan J."/>
            <person name="Quan G."/>
            <person name="Lucarotti C.J."/>
            <person name="Roe A.D."/>
            <person name="Sperling F.A.H."/>
            <person name="Levesque R.C."/>
            <person name="Cusson M."/>
        </authorList>
    </citation>
    <scope>NUCLEOTIDE SEQUENCE [LARGE SCALE GENOMIC DNA]</scope>
    <source>
        <strain evidence="1">Glfc:IPQL:Cfum</strain>
    </source>
</reference>
<proteinExistence type="predicted"/>
<name>A0ACC0JJJ1_CHOFU</name>
<accession>A0ACC0JJJ1</accession>
<evidence type="ECO:0000313" key="2">
    <source>
        <dbReference type="Proteomes" id="UP001064048"/>
    </source>
</evidence>
<comment type="caution">
    <text evidence="1">The sequence shown here is derived from an EMBL/GenBank/DDBJ whole genome shotgun (WGS) entry which is preliminary data.</text>
</comment>
<gene>
    <name evidence="1" type="ORF">MSG28_002833</name>
</gene>